<dbReference type="Proteomes" id="UP001242811">
    <property type="component" value="Unassembled WGS sequence"/>
</dbReference>
<accession>A0ABU0KVV0</accession>
<sequence length="72" mass="8774">MKQFDIKLVLFQRDYFVRRRRVFNHVRLINQNNINYLPFSSVLEILEYDILRSNRKDLSIAEYNGQAALIRQ</sequence>
<gene>
    <name evidence="1" type="ORF">QOZ95_001552</name>
</gene>
<evidence type="ECO:0000313" key="2">
    <source>
        <dbReference type="Proteomes" id="UP001242811"/>
    </source>
</evidence>
<protein>
    <submittedName>
        <fullName evidence="1">Uncharacterized protein</fullName>
    </submittedName>
</protein>
<reference evidence="1 2" key="1">
    <citation type="submission" date="2023-07" db="EMBL/GenBank/DDBJ databases">
        <title>Genomic Encyclopedia of Type Strains, Phase IV (KMG-IV): sequencing the most valuable type-strain genomes for metagenomic binning, comparative biology and taxonomic classification.</title>
        <authorList>
            <person name="Goeker M."/>
        </authorList>
    </citation>
    <scope>NUCLEOTIDE SEQUENCE [LARGE SCALE GENOMIC DNA]</scope>
    <source>
        <strain evidence="1 2">DSM 14914</strain>
    </source>
</reference>
<evidence type="ECO:0000313" key="1">
    <source>
        <dbReference type="EMBL" id="MDQ0493394.1"/>
    </source>
</evidence>
<keyword evidence="2" id="KW-1185">Reference proteome</keyword>
<name>A0ABU0KVV0_9BACL</name>
<comment type="caution">
    <text evidence="1">The sequence shown here is derived from an EMBL/GenBank/DDBJ whole genome shotgun (WGS) entry which is preliminary data.</text>
</comment>
<dbReference type="EMBL" id="JAUSWA010000007">
    <property type="protein sequence ID" value="MDQ0493394.1"/>
    <property type="molecule type" value="Genomic_DNA"/>
</dbReference>
<proteinExistence type="predicted"/>
<organism evidence="1 2">
    <name type="scientific">Paenibacillus brasilensis</name>
    <dbReference type="NCBI Taxonomy" id="128574"/>
    <lineage>
        <taxon>Bacteria</taxon>
        <taxon>Bacillati</taxon>
        <taxon>Bacillota</taxon>
        <taxon>Bacilli</taxon>
        <taxon>Bacillales</taxon>
        <taxon>Paenibacillaceae</taxon>
        <taxon>Paenibacillus</taxon>
    </lineage>
</organism>